<dbReference type="PROSITE" id="PS50928">
    <property type="entry name" value="ABC_TM1"/>
    <property type="match status" value="1"/>
</dbReference>
<comment type="subcellular location">
    <subcellularLocation>
        <location evidence="1 7">Cell membrane</location>
        <topology evidence="1 7">Multi-pass membrane protein</topology>
    </subcellularLocation>
</comment>
<organism evidence="9 10">
    <name type="scientific">Candidatus Phytoplasma pini</name>
    <dbReference type="NCBI Taxonomy" id="267362"/>
    <lineage>
        <taxon>Bacteria</taxon>
        <taxon>Bacillati</taxon>
        <taxon>Mycoplasmatota</taxon>
        <taxon>Mollicutes</taxon>
        <taxon>Acholeplasmatales</taxon>
        <taxon>Acholeplasmataceae</taxon>
        <taxon>Candidatus Phytoplasma</taxon>
    </lineage>
</organism>
<dbReference type="Pfam" id="PF19300">
    <property type="entry name" value="BPD_transp_1_N"/>
    <property type="match status" value="1"/>
</dbReference>
<dbReference type="RefSeq" id="WP_144658511.1">
    <property type="nucleotide sequence ID" value="NZ_VIAE01000009.1"/>
</dbReference>
<dbReference type="CDD" id="cd06261">
    <property type="entry name" value="TM_PBP2"/>
    <property type="match status" value="1"/>
</dbReference>
<dbReference type="InterPro" id="IPR000515">
    <property type="entry name" value="MetI-like"/>
</dbReference>
<evidence type="ECO:0000313" key="9">
    <source>
        <dbReference type="EMBL" id="TVY12142.1"/>
    </source>
</evidence>
<evidence type="ECO:0000256" key="4">
    <source>
        <dbReference type="ARBA" id="ARBA00022692"/>
    </source>
</evidence>
<dbReference type="EMBL" id="VIAE01000009">
    <property type="protein sequence ID" value="TVY12142.1"/>
    <property type="molecule type" value="Genomic_DNA"/>
</dbReference>
<dbReference type="InterPro" id="IPR035906">
    <property type="entry name" value="MetI-like_sf"/>
</dbReference>
<evidence type="ECO:0000256" key="1">
    <source>
        <dbReference type="ARBA" id="ARBA00004651"/>
    </source>
</evidence>
<accession>A0A559KJ33</accession>
<feature type="domain" description="ABC transmembrane type-1" evidence="8">
    <location>
        <begin position="98"/>
        <end position="296"/>
    </location>
</feature>
<dbReference type="AlphaFoldDB" id="A0A559KJ33"/>
<keyword evidence="3" id="KW-1003">Cell membrane</keyword>
<evidence type="ECO:0000313" key="10">
    <source>
        <dbReference type="Proteomes" id="UP000320078"/>
    </source>
</evidence>
<evidence type="ECO:0000256" key="2">
    <source>
        <dbReference type="ARBA" id="ARBA00022448"/>
    </source>
</evidence>
<dbReference type="InterPro" id="IPR045621">
    <property type="entry name" value="BPD_transp_1_N"/>
</dbReference>
<protein>
    <submittedName>
        <fullName evidence="9">Oligopeptide transport system permease protein oppB</fullName>
    </submittedName>
</protein>
<reference evidence="9 10" key="1">
    <citation type="submission" date="2019-06" db="EMBL/GenBank/DDBJ databases">
        <title>Draft Genome Sequence of Candidatus Phytoplasma pini-Related Strain MDPP: A Resource for Comparative Genomics of Gymnosperm-infecting Phytoplasmas.</title>
        <authorList>
            <person name="Cai W."/>
            <person name="Costanzo S."/>
            <person name="Shao J."/>
            <person name="Zhao Y."/>
            <person name="Davis R."/>
        </authorList>
    </citation>
    <scope>NUCLEOTIDE SEQUENCE [LARGE SCALE GENOMIC DNA]</scope>
    <source>
        <strain evidence="9 10">MDPP</strain>
    </source>
</reference>
<keyword evidence="4 7" id="KW-0812">Transmembrane</keyword>
<gene>
    <name evidence="9" type="primary">oppB</name>
    <name evidence="9" type="ORF">MDPP_00321</name>
</gene>
<evidence type="ECO:0000256" key="7">
    <source>
        <dbReference type="RuleBase" id="RU363032"/>
    </source>
</evidence>
<evidence type="ECO:0000259" key="8">
    <source>
        <dbReference type="PROSITE" id="PS50928"/>
    </source>
</evidence>
<dbReference type="PANTHER" id="PTHR43163">
    <property type="entry name" value="DIPEPTIDE TRANSPORT SYSTEM PERMEASE PROTEIN DPPB-RELATED"/>
    <property type="match status" value="1"/>
</dbReference>
<dbReference type="SUPFAM" id="SSF161098">
    <property type="entry name" value="MetI-like"/>
    <property type="match status" value="1"/>
</dbReference>
<feature type="transmembrane region" description="Helical" evidence="7">
    <location>
        <begin position="231"/>
        <end position="256"/>
    </location>
</feature>
<comment type="similarity">
    <text evidence="7">Belongs to the binding-protein-dependent transport system permease family.</text>
</comment>
<keyword evidence="5 7" id="KW-1133">Transmembrane helix</keyword>
<dbReference type="PANTHER" id="PTHR43163:SF6">
    <property type="entry name" value="DIPEPTIDE TRANSPORT SYSTEM PERMEASE PROTEIN DPPB-RELATED"/>
    <property type="match status" value="1"/>
</dbReference>
<name>A0A559KJ33_9MOLU</name>
<keyword evidence="10" id="KW-1185">Reference proteome</keyword>
<dbReference type="Gene3D" id="1.10.3720.10">
    <property type="entry name" value="MetI-like"/>
    <property type="match status" value="1"/>
</dbReference>
<dbReference type="GO" id="GO:0055085">
    <property type="term" value="P:transmembrane transport"/>
    <property type="evidence" value="ECO:0007669"/>
    <property type="project" value="InterPro"/>
</dbReference>
<feature type="transmembrane region" description="Helical" evidence="7">
    <location>
        <begin position="177"/>
        <end position="196"/>
    </location>
</feature>
<comment type="caution">
    <text evidence="9">The sequence shown here is derived from an EMBL/GenBank/DDBJ whole genome shotgun (WGS) entry which is preliminary data.</text>
</comment>
<keyword evidence="2 7" id="KW-0813">Transport</keyword>
<evidence type="ECO:0000256" key="5">
    <source>
        <dbReference type="ARBA" id="ARBA00022989"/>
    </source>
</evidence>
<dbReference type="GO" id="GO:0005886">
    <property type="term" value="C:plasma membrane"/>
    <property type="evidence" value="ECO:0007669"/>
    <property type="project" value="UniProtKB-SubCell"/>
</dbReference>
<sequence>MLKFFLKKFFYALLIFIIIIIISFFSLKLIPADPIDSMFGSKSPTPLERARIEKELGLNIPISEQFIKYLKNIFFKFDFGNSYFGDKPKALEVFLKAFKSTFLLSIMSCLFGSLIGIFLGVLSSVFDNNSKKNILLNFFFTLILSSPVFIIGFLLQYYLGNRYGLFPLTGFENIHEMFLPILTLSLIVSSSIFRITKVNMEECLQQPYIMTAYAKGLSKKTIIFKHALKNILFIILVHISLIYSSLISGAIITESIFNIKGIGNLMISAFNERNYPVIQCCIIMISLLIITFNLFFELIYIYLNPRNK</sequence>
<feature type="transmembrane region" description="Helical" evidence="7">
    <location>
        <begin position="9"/>
        <end position="30"/>
    </location>
</feature>
<proteinExistence type="inferred from homology"/>
<dbReference type="Proteomes" id="UP000320078">
    <property type="component" value="Unassembled WGS sequence"/>
</dbReference>
<dbReference type="Pfam" id="PF00528">
    <property type="entry name" value="BPD_transp_1"/>
    <property type="match status" value="1"/>
</dbReference>
<keyword evidence="6 7" id="KW-0472">Membrane</keyword>
<evidence type="ECO:0000256" key="6">
    <source>
        <dbReference type="ARBA" id="ARBA00023136"/>
    </source>
</evidence>
<feature type="transmembrane region" description="Helical" evidence="7">
    <location>
        <begin position="102"/>
        <end position="122"/>
    </location>
</feature>
<feature type="transmembrane region" description="Helical" evidence="7">
    <location>
        <begin position="134"/>
        <end position="157"/>
    </location>
</feature>
<feature type="transmembrane region" description="Helical" evidence="7">
    <location>
        <begin position="276"/>
        <end position="303"/>
    </location>
</feature>
<dbReference type="OrthoDB" id="9789439at2"/>
<evidence type="ECO:0000256" key="3">
    <source>
        <dbReference type="ARBA" id="ARBA00022475"/>
    </source>
</evidence>